<evidence type="ECO:0000313" key="3">
    <source>
        <dbReference type="Proteomes" id="UP001630127"/>
    </source>
</evidence>
<name>A0ABD2YKS8_9GENT</name>
<dbReference type="AlphaFoldDB" id="A0ABD2YKS8"/>
<dbReference type="Proteomes" id="UP001630127">
    <property type="component" value="Unassembled WGS sequence"/>
</dbReference>
<sequence length="152" mass="18571">MISDVCVLLRGYFLLNHLLISLWKHQKELHGIILYGFRTMCPDFPSLSGWCVRSKNRLSTKDRLWKWGLVQDQWYPMYSRKYETLDHLFFECDYTYVWSRLQSFCSICRGVYVWREELQRWIQNSKQNCFSNQLRKALLGAAIYYFIWLERN</sequence>
<feature type="domain" description="Reverse transcriptase zinc-binding" evidence="1">
    <location>
        <begin position="54"/>
        <end position="98"/>
    </location>
</feature>
<dbReference type="EMBL" id="JBJUIK010000013">
    <property type="protein sequence ID" value="KAL3507109.1"/>
    <property type="molecule type" value="Genomic_DNA"/>
</dbReference>
<evidence type="ECO:0000313" key="2">
    <source>
        <dbReference type="EMBL" id="KAL3507109.1"/>
    </source>
</evidence>
<gene>
    <name evidence="2" type="ORF">ACH5RR_032491</name>
</gene>
<reference evidence="2 3" key="1">
    <citation type="submission" date="2024-11" db="EMBL/GenBank/DDBJ databases">
        <title>A near-complete genome assembly of Cinchona calisaya.</title>
        <authorList>
            <person name="Lian D.C."/>
            <person name="Zhao X.W."/>
            <person name="Wei L."/>
        </authorList>
    </citation>
    <scope>NUCLEOTIDE SEQUENCE [LARGE SCALE GENOMIC DNA]</scope>
    <source>
        <tissue evidence="2">Nenye</tissue>
    </source>
</reference>
<accession>A0ABD2YKS8</accession>
<keyword evidence="3" id="KW-1185">Reference proteome</keyword>
<evidence type="ECO:0000259" key="1">
    <source>
        <dbReference type="Pfam" id="PF13966"/>
    </source>
</evidence>
<dbReference type="InterPro" id="IPR026960">
    <property type="entry name" value="RVT-Znf"/>
</dbReference>
<comment type="caution">
    <text evidence="2">The sequence shown here is derived from an EMBL/GenBank/DDBJ whole genome shotgun (WGS) entry which is preliminary data.</text>
</comment>
<protein>
    <recommendedName>
        <fullName evidence="1">Reverse transcriptase zinc-binding domain-containing protein</fullName>
    </recommendedName>
</protein>
<organism evidence="2 3">
    <name type="scientific">Cinchona calisaya</name>
    <dbReference type="NCBI Taxonomy" id="153742"/>
    <lineage>
        <taxon>Eukaryota</taxon>
        <taxon>Viridiplantae</taxon>
        <taxon>Streptophyta</taxon>
        <taxon>Embryophyta</taxon>
        <taxon>Tracheophyta</taxon>
        <taxon>Spermatophyta</taxon>
        <taxon>Magnoliopsida</taxon>
        <taxon>eudicotyledons</taxon>
        <taxon>Gunneridae</taxon>
        <taxon>Pentapetalae</taxon>
        <taxon>asterids</taxon>
        <taxon>lamiids</taxon>
        <taxon>Gentianales</taxon>
        <taxon>Rubiaceae</taxon>
        <taxon>Cinchonoideae</taxon>
        <taxon>Cinchoneae</taxon>
        <taxon>Cinchona</taxon>
    </lineage>
</organism>
<proteinExistence type="predicted"/>
<dbReference type="Pfam" id="PF13966">
    <property type="entry name" value="zf-RVT"/>
    <property type="match status" value="1"/>
</dbReference>